<proteinExistence type="predicted"/>
<gene>
    <name evidence="2" type="ORF">GJ699_13635</name>
</gene>
<evidence type="ECO:0000256" key="1">
    <source>
        <dbReference type="SAM" id="Phobius"/>
    </source>
</evidence>
<organism evidence="2 3">
    <name type="scientific">Duganella guangzhouensis</name>
    <dbReference type="NCBI Taxonomy" id="2666084"/>
    <lineage>
        <taxon>Bacteria</taxon>
        <taxon>Pseudomonadati</taxon>
        <taxon>Pseudomonadota</taxon>
        <taxon>Betaproteobacteria</taxon>
        <taxon>Burkholderiales</taxon>
        <taxon>Oxalobacteraceae</taxon>
        <taxon>Telluria group</taxon>
        <taxon>Duganella</taxon>
    </lineage>
</organism>
<feature type="transmembrane region" description="Helical" evidence="1">
    <location>
        <begin position="68"/>
        <end position="88"/>
    </location>
</feature>
<name>A0A6I2KZQ3_9BURK</name>
<keyword evidence="1" id="KW-0472">Membrane</keyword>
<evidence type="ECO:0000313" key="2">
    <source>
        <dbReference type="EMBL" id="MRW91032.1"/>
    </source>
</evidence>
<evidence type="ECO:0000313" key="3">
    <source>
        <dbReference type="Proteomes" id="UP000433309"/>
    </source>
</evidence>
<dbReference type="EMBL" id="WKJK01000006">
    <property type="protein sequence ID" value="MRW91032.1"/>
    <property type="molecule type" value="Genomic_DNA"/>
</dbReference>
<keyword evidence="1" id="KW-1133">Transmembrane helix</keyword>
<feature type="transmembrane region" description="Helical" evidence="1">
    <location>
        <begin position="12"/>
        <end position="34"/>
    </location>
</feature>
<sequence>MFGILLSAFNSVLAWLLRTVLIKFVVFTALYMIVSELVLAMESWLPSGDGLTNAFAGISSATWYFLDLFAFSTGLPLIISAALTRFVIRRIPIIG</sequence>
<accession>A0A6I2KZQ3</accession>
<protein>
    <submittedName>
        <fullName evidence="2">DUF2523 domain-containing protein</fullName>
    </submittedName>
</protein>
<dbReference type="Proteomes" id="UP000433309">
    <property type="component" value="Unassembled WGS sequence"/>
</dbReference>
<dbReference type="AlphaFoldDB" id="A0A6I2KZQ3"/>
<dbReference type="InterPro" id="IPR019670">
    <property type="entry name" value="DUF2523"/>
</dbReference>
<reference evidence="2 3" key="1">
    <citation type="submission" date="2019-11" db="EMBL/GenBank/DDBJ databases">
        <title>Novel species isolated from a subtropical stream in China.</title>
        <authorList>
            <person name="Lu H."/>
        </authorList>
    </citation>
    <scope>NUCLEOTIDE SEQUENCE [LARGE SCALE GENOMIC DNA]</scope>
    <source>
        <strain evidence="2 3">FT80W</strain>
    </source>
</reference>
<keyword evidence="1" id="KW-0812">Transmembrane</keyword>
<dbReference type="RefSeq" id="WP_154377032.1">
    <property type="nucleotide sequence ID" value="NZ_WKJK01000006.1"/>
</dbReference>
<comment type="caution">
    <text evidence="2">The sequence shown here is derived from an EMBL/GenBank/DDBJ whole genome shotgun (WGS) entry which is preliminary data.</text>
</comment>
<keyword evidence="3" id="KW-1185">Reference proteome</keyword>
<dbReference type="Pfam" id="PF10734">
    <property type="entry name" value="DUF2523"/>
    <property type="match status" value="1"/>
</dbReference>